<keyword evidence="1" id="KW-0479">Metal-binding</keyword>
<dbReference type="EMBL" id="MCRJ01000067">
    <property type="protein sequence ID" value="ODN69944.1"/>
    <property type="molecule type" value="Genomic_DNA"/>
</dbReference>
<accession>A0A1E3H0X6</accession>
<evidence type="ECO:0000256" key="1">
    <source>
        <dbReference type="ARBA" id="ARBA00022723"/>
    </source>
</evidence>
<evidence type="ECO:0000256" key="2">
    <source>
        <dbReference type="ARBA" id="ARBA00022801"/>
    </source>
</evidence>
<dbReference type="InterPro" id="IPR013108">
    <property type="entry name" value="Amidohydro_3"/>
</dbReference>
<dbReference type="InterPro" id="IPR011059">
    <property type="entry name" value="Metal-dep_hydrolase_composite"/>
</dbReference>
<reference evidence="4 5" key="1">
    <citation type="submission" date="2016-07" db="EMBL/GenBank/DDBJ databases">
        <title>Draft Genome Sequence of Methylobrevis pamukkalensis PK2.</title>
        <authorList>
            <person name="Vasilenko O.V."/>
            <person name="Doronina N.V."/>
            <person name="Shmareva M.N."/>
            <person name="Tarlachkov S.V."/>
            <person name="Mustakhimov I."/>
            <person name="Trotsenko Y.A."/>
        </authorList>
    </citation>
    <scope>NUCLEOTIDE SEQUENCE [LARGE SCALE GENOMIC DNA]</scope>
    <source>
        <strain evidence="4 5">PK2</strain>
    </source>
</reference>
<dbReference type="SUPFAM" id="SSF51338">
    <property type="entry name" value="Composite domain of metallo-dependent hydrolases"/>
    <property type="match status" value="1"/>
</dbReference>
<dbReference type="OrthoDB" id="9815027at2"/>
<dbReference type="PANTHER" id="PTHR32027">
    <property type="entry name" value="CYTOSINE DEAMINASE"/>
    <property type="match status" value="1"/>
</dbReference>
<name>A0A1E3H0X6_9HYPH</name>
<dbReference type="GO" id="GO:0019239">
    <property type="term" value="F:deaminase activity"/>
    <property type="evidence" value="ECO:0007669"/>
    <property type="project" value="UniProtKB-ARBA"/>
</dbReference>
<dbReference type="GO" id="GO:0016814">
    <property type="term" value="F:hydrolase activity, acting on carbon-nitrogen (but not peptide) bonds, in cyclic amidines"/>
    <property type="evidence" value="ECO:0007669"/>
    <property type="project" value="TreeGrafter"/>
</dbReference>
<dbReference type="CDD" id="cd01293">
    <property type="entry name" value="Bact_CD"/>
    <property type="match status" value="1"/>
</dbReference>
<organism evidence="4 5">
    <name type="scientific">Methylobrevis pamukkalensis</name>
    <dbReference type="NCBI Taxonomy" id="1439726"/>
    <lineage>
        <taxon>Bacteria</taxon>
        <taxon>Pseudomonadati</taxon>
        <taxon>Pseudomonadota</taxon>
        <taxon>Alphaproteobacteria</taxon>
        <taxon>Hyphomicrobiales</taxon>
        <taxon>Pleomorphomonadaceae</taxon>
        <taxon>Methylobrevis</taxon>
    </lineage>
</organism>
<evidence type="ECO:0000313" key="4">
    <source>
        <dbReference type="EMBL" id="ODN69944.1"/>
    </source>
</evidence>
<keyword evidence="2 4" id="KW-0378">Hydrolase</keyword>
<protein>
    <submittedName>
        <fullName evidence="4">N-isopropylammelide isopropyl amidohydrolase</fullName>
        <ecNumber evidence="4">3.5.4.42</ecNumber>
    </submittedName>
</protein>
<evidence type="ECO:0000259" key="3">
    <source>
        <dbReference type="Pfam" id="PF07969"/>
    </source>
</evidence>
<dbReference type="Gene3D" id="2.30.40.10">
    <property type="entry name" value="Urease, subunit C, domain 1"/>
    <property type="match status" value="1"/>
</dbReference>
<dbReference type="GO" id="GO:0018764">
    <property type="term" value="F:N-isopropylammelide isopropylaminohydrolase activity"/>
    <property type="evidence" value="ECO:0007669"/>
    <property type="project" value="UniProtKB-EC"/>
</dbReference>
<gene>
    <name evidence="4" type="primary">atzC</name>
    <name evidence="4" type="ORF">A6302_02717</name>
</gene>
<dbReference type="PANTHER" id="PTHR32027:SF9">
    <property type="entry name" value="BLL3847 PROTEIN"/>
    <property type="match status" value="1"/>
</dbReference>
<dbReference type="AlphaFoldDB" id="A0A1E3H0X6"/>
<feature type="domain" description="Amidohydrolase 3" evidence="3">
    <location>
        <begin position="153"/>
        <end position="395"/>
    </location>
</feature>
<dbReference type="FunFam" id="3.20.20.140:FF:000019">
    <property type="entry name" value="Cytosine deaminase"/>
    <property type="match status" value="1"/>
</dbReference>
<dbReference type="SUPFAM" id="SSF51556">
    <property type="entry name" value="Metallo-dependent hydrolases"/>
    <property type="match status" value="1"/>
</dbReference>
<dbReference type="InterPro" id="IPR052349">
    <property type="entry name" value="Metallo-hydrolase_Enzymes"/>
</dbReference>
<keyword evidence="5" id="KW-1185">Reference proteome</keyword>
<dbReference type="Gene3D" id="3.20.20.140">
    <property type="entry name" value="Metal-dependent hydrolases"/>
    <property type="match status" value="1"/>
</dbReference>
<dbReference type="GO" id="GO:0046872">
    <property type="term" value="F:metal ion binding"/>
    <property type="evidence" value="ECO:0007669"/>
    <property type="project" value="UniProtKB-KW"/>
</dbReference>
<comment type="caution">
    <text evidence="4">The sequence shown here is derived from an EMBL/GenBank/DDBJ whole genome shotgun (WGS) entry which is preliminary data.</text>
</comment>
<dbReference type="Pfam" id="PF07969">
    <property type="entry name" value="Amidohydro_3"/>
    <property type="match status" value="1"/>
</dbReference>
<dbReference type="Proteomes" id="UP000094622">
    <property type="component" value="Unassembled WGS sequence"/>
</dbReference>
<evidence type="ECO:0000313" key="5">
    <source>
        <dbReference type="Proteomes" id="UP000094622"/>
    </source>
</evidence>
<proteinExistence type="predicted"/>
<dbReference type="InterPro" id="IPR032466">
    <property type="entry name" value="Metal_Hydrolase"/>
</dbReference>
<sequence>MFDLIFRQARTPEHPDPVDVAIAGGRIAAIAPRIDAVAPEFLCDGGLLFPGFVDSHIHLDKACIADRCQLCEGTLAEAIAETGRAKRGFTREDVTARGRAVLERAIMAGTTAMRTHVEIDPRIGLTSFDAITTLKQDFADLIDLQICVFPQEGLTNDPGTEALLDEALQAGANLLGGCPYTDTDPKAQIRRLFDLATRHGVDLDFHLDFDLDPAGGSLDDVIAETTMRGYGGRVAVGHATKLSALPTTRLERTADRLAEAGVAVTVLPATDLYLTGRDRDHLVPRGVAPAHRLAARGVTTSIATNNVLNPFTPFGDANLMRMANLYANVAQVGTTADLARVFGMVSTDAARLIGREEHRVVPGAPADLVLLDAVSPADAVARIAQARAGWKAGRQSFEHPLPRLVNKKESPA</sequence>
<dbReference type="EC" id="3.5.4.42" evidence="4"/>
<dbReference type="RefSeq" id="WP_069307265.1">
    <property type="nucleotide sequence ID" value="NZ_MCRJ01000067.1"/>
</dbReference>
<dbReference type="PATRIC" id="fig|1439726.3.peg.2864"/>